<name>A0A1W6MRE8_9HYPH</name>
<dbReference type="STRING" id="655015.B1812_02080"/>
<organism evidence="2 3">
    <name type="scientific">Methylocystis bryophila</name>
    <dbReference type="NCBI Taxonomy" id="655015"/>
    <lineage>
        <taxon>Bacteria</taxon>
        <taxon>Pseudomonadati</taxon>
        <taxon>Pseudomonadota</taxon>
        <taxon>Alphaproteobacteria</taxon>
        <taxon>Hyphomicrobiales</taxon>
        <taxon>Methylocystaceae</taxon>
        <taxon>Methylocystis</taxon>
    </lineage>
</organism>
<dbReference type="OrthoDB" id="4146344at2"/>
<dbReference type="KEGG" id="mbry:B1812_02080"/>
<dbReference type="InterPro" id="IPR044922">
    <property type="entry name" value="DUF2063_N_sf"/>
</dbReference>
<keyword evidence="3" id="KW-1185">Reference proteome</keyword>
<proteinExistence type="predicted"/>
<gene>
    <name evidence="2" type="ORF">B1812_02080</name>
</gene>
<dbReference type="EMBL" id="CP019948">
    <property type="protein sequence ID" value="ARN80069.1"/>
    <property type="molecule type" value="Genomic_DNA"/>
</dbReference>
<sequence length="253" mass="27545">MSAQAFDYAGFAAALLDPGLPPPYGLPEPGFAIYRNNVVFGLIEALGARFPVCRRLLGAECFDATAALYARRRPPRSPILHEYGEGFAEFLESFPPFAEFDYLGDMARFEAAITRAYYSVDAAPLAPSVLARLTSEKLDRSTLSLHPSIQIVSSKRPVLSIWRAHQSCERPTIASLERGEDAMILRPDLDVEAHQLPPGGQAFLTAIVEGRRVGEAIERALESTAGFDLAAMLSLLFSSRAIVHVGVPNSEPI</sequence>
<dbReference type="AlphaFoldDB" id="A0A1W6MRE8"/>
<reference evidence="2 3" key="1">
    <citation type="submission" date="2017-02" db="EMBL/GenBank/DDBJ databases">
        <authorList>
            <person name="Peterson S.W."/>
        </authorList>
    </citation>
    <scope>NUCLEOTIDE SEQUENCE [LARGE SCALE GENOMIC DNA]</scope>
    <source>
        <strain evidence="2 3">S285</strain>
    </source>
</reference>
<accession>A0A1W6MRE8</accession>
<protein>
    <recommendedName>
        <fullName evidence="1">Putative DNA-binding domain-containing protein</fullName>
    </recommendedName>
</protein>
<dbReference type="RefSeq" id="WP_085770124.1">
    <property type="nucleotide sequence ID" value="NZ_AP027149.1"/>
</dbReference>
<evidence type="ECO:0000313" key="2">
    <source>
        <dbReference type="EMBL" id="ARN80069.1"/>
    </source>
</evidence>
<feature type="domain" description="Putative DNA-binding" evidence="1">
    <location>
        <begin position="11"/>
        <end position="91"/>
    </location>
</feature>
<evidence type="ECO:0000259" key="1">
    <source>
        <dbReference type="Pfam" id="PF09836"/>
    </source>
</evidence>
<evidence type="ECO:0000313" key="3">
    <source>
        <dbReference type="Proteomes" id="UP000193978"/>
    </source>
</evidence>
<dbReference type="InterPro" id="IPR018640">
    <property type="entry name" value="DUF2063"/>
</dbReference>
<dbReference type="Pfam" id="PF09836">
    <property type="entry name" value="DUF2063"/>
    <property type="match status" value="1"/>
</dbReference>
<dbReference type="Gene3D" id="1.10.150.690">
    <property type="entry name" value="DUF2063"/>
    <property type="match status" value="1"/>
</dbReference>
<dbReference type="Proteomes" id="UP000193978">
    <property type="component" value="Chromosome"/>
</dbReference>